<name>A0ABN8YKK5_RANTA</name>
<evidence type="ECO:0000313" key="3">
    <source>
        <dbReference type="Proteomes" id="UP001176941"/>
    </source>
</evidence>
<feature type="compositionally biased region" description="Low complexity" evidence="1">
    <location>
        <begin position="24"/>
        <end position="33"/>
    </location>
</feature>
<feature type="region of interest" description="Disordered" evidence="1">
    <location>
        <begin position="1"/>
        <end position="110"/>
    </location>
</feature>
<feature type="compositionally biased region" description="Gly residues" evidence="1">
    <location>
        <begin position="100"/>
        <end position="110"/>
    </location>
</feature>
<accession>A0ABN8YKK5</accession>
<proteinExistence type="predicted"/>
<protein>
    <submittedName>
        <fullName evidence="2">Uncharacterized protein</fullName>
    </submittedName>
</protein>
<organism evidence="2 3">
    <name type="scientific">Rangifer tarandus platyrhynchus</name>
    <name type="common">Svalbard reindeer</name>
    <dbReference type="NCBI Taxonomy" id="3082113"/>
    <lineage>
        <taxon>Eukaryota</taxon>
        <taxon>Metazoa</taxon>
        <taxon>Chordata</taxon>
        <taxon>Craniata</taxon>
        <taxon>Vertebrata</taxon>
        <taxon>Euteleostomi</taxon>
        <taxon>Mammalia</taxon>
        <taxon>Eutheria</taxon>
        <taxon>Laurasiatheria</taxon>
        <taxon>Artiodactyla</taxon>
        <taxon>Ruminantia</taxon>
        <taxon>Pecora</taxon>
        <taxon>Cervidae</taxon>
        <taxon>Odocoileinae</taxon>
        <taxon>Rangifer</taxon>
    </lineage>
</organism>
<keyword evidence="3" id="KW-1185">Reference proteome</keyword>
<evidence type="ECO:0000313" key="2">
    <source>
        <dbReference type="EMBL" id="CAI9161615.1"/>
    </source>
</evidence>
<evidence type="ECO:0000256" key="1">
    <source>
        <dbReference type="SAM" id="MobiDB-lite"/>
    </source>
</evidence>
<gene>
    <name evidence="2" type="ORF">MRATA1EN1_LOCUS10577</name>
</gene>
<sequence>MAGLARTFPDSPAPVGLGRRRSSLSRGLASSGAVPPEEGRGGGGGLRGTSGPQRLAPSPPGRGPRPGAEARKGEKRRAEPSGDETCGYKHPRRGSSATPGAGGEGAVAAL</sequence>
<dbReference type="Proteomes" id="UP001176941">
    <property type="component" value="Chromosome 20"/>
</dbReference>
<dbReference type="EMBL" id="OX459956">
    <property type="protein sequence ID" value="CAI9161615.1"/>
    <property type="molecule type" value="Genomic_DNA"/>
</dbReference>
<reference evidence="2" key="1">
    <citation type="submission" date="2023-04" db="EMBL/GenBank/DDBJ databases">
        <authorList>
            <consortium name="ELIXIR-Norway"/>
        </authorList>
    </citation>
    <scope>NUCLEOTIDE SEQUENCE [LARGE SCALE GENOMIC DNA]</scope>
</reference>
<feature type="compositionally biased region" description="Basic and acidic residues" evidence="1">
    <location>
        <begin position="68"/>
        <end position="80"/>
    </location>
</feature>